<dbReference type="PANTHER" id="PTHR11177:SF317">
    <property type="entry name" value="CHITINASE 12-RELATED"/>
    <property type="match status" value="1"/>
</dbReference>
<dbReference type="SMART" id="SM00636">
    <property type="entry name" value="Glyco_18"/>
    <property type="match status" value="1"/>
</dbReference>
<name>A0A0B6ZE29_9EUPU</name>
<evidence type="ECO:0000256" key="1">
    <source>
        <dbReference type="ARBA" id="ARBA00022801"/>
    </source>
</evidence>
<dbReference type="InterPro" id="IPR011583">
    <property type="entry name" value="Chitinase_II/V-like_cat"/>
</dbReference>
<dbReference type="EMBL" id="HACG01019943">
    <property type="protein sequence ID" value="CEK66808.1"/>
    <property type="molecule type" value="Transcribed_RNA"/>
</dbReference>
<dbReference type="InterPro" id="IPR001223">
    <property type="entry name" value="Glyco_hydro18_cat"/>
</dbReference>
<dbReference type="GO" id="GO:0005975">
    <property type="term" value="P:carbohydrate metabolic process"/>
    <property type="evidence" value="ECO:0007669"/>
    <property type="project" value="InterPro"/>
</dbReference>
<gene>
    <name evidence="6" type="primary">ORF60238</name>
</gene>
<dbReference type="Pfam" id="PF00704">
    <property type="entry name" value="Glyco_hydro_18"/>
    <property type="match status" value="1"/>
</dbReference>
<organism evidence="6">
    <name type="scientific">Arion vulgaris</name>
    <dbReference type="NCBI Taxonomy" id="1028688"/>
    <lineage>
        <taxon>Eukaryota</taxon>
        <taxon>Metazoa</taxon>
        <taxon>Spiralia</taxon>
        <taxon>Lophotrochozoa</taxon>
        <taxon>Mollusca</taxon>
        <taxon>Gastropoda</taxon>
        <taxon>Heterobranchia</taxon>
        <taxon>Euthyneura</taxon>
        <taxon>Panpulmonata</taxon>
        <taxon>Eupulmonata</taxon>
        <taxon>Stylommatophora</taxon>
        <taxon>Helicina</taxon>
        <taxon>Arionoidea</taxon>
        <taxon>Arionidae</taxon>
        <taxon>Arion</taxon>
    </lineage>
</organism>
<dbReference type="InterPro" id="IPR050314">
    <property type="entry name" value="Glycosyl_Hydrlase_18"/>
</dbReference>
<dbReference type="GO" id="GO:0006032">
    <property type="term" value="P:chitin catabolic process"/>
    <property type="evidence" value="ECO:0007669"/>
    <property type="project" value="UniProtKB-ARBA"/>
</dbReference>
<dbReference type="InterPro" id="IPR001579">
    <property type="entry name" value="Glyco_hydro_18_chit_AS"/>
</dbReference>
<proteinExistence type="inferred from homology"/>
<keyword evidence="2 3" id="KW-0326">Glycosidase</keyword>
<feature type="domain" description="GH18" evidence="5">
    <location>
        <begin position="136"/>
        <end position="299"/>
    </location>
</feature>
<dbReference type="SUPFAM" id="SSF51445">
    <property type="entry name" value="(Trans)glycosidases"/>
    <property type="match status" value="1"/>
</dbReference>
<dbReference type="PROSITE" id="PS01095">
    <property type="entry name" value="GH18_1"/>
    <property type="match status" value="1"/>
</dbReference>
<dbReference type="AlphaFoldDB" id="A0A0B6ZE29"/>
<evidence type="ECO:0000256" key="2">
    <source>
        <dbReference type="ARBA" id="ARBA00023295"/>
    </source>
</evidence>
<evidence type="ECO:0000259" key="5">
    <source>
        <dbReference type="PROSITE" id="PS51910"/>
    </source>
</evidence>
<evidence type="ECO:0000256" key="4">
    <source>
        <dbReference type="RuleBase" id="RU004453"/>
    </source>
</evidence>
<protein>
    <recommendedName>
        <fullName evidence="5">GH18 domain-containing protein</fullName>
    </recommendedName>
</protein>
<dbReference type="PANTHER" id="PTHR11177">
    <property type="entry name" value="CHITINASE"/>
    <property type="match status" value="1"/>
</dbReference>
<dbReference type="GO" id="GO:0004568">
    <property type="term" value="F:chitinase activity"/>
    <property type="evidence" value="ECO:0007669"/>
    <property type="project" value="UniProtKB-ARBA"/>
</dbReference>
<accession>A0A0B6ZE29</accession>
<evidence type="ECO:0000313" key="6">
    <source>
        <dbReference type="EMBL" id="CEK66808.1"/>
    </source>
</evidence>
<dbReference type="GO" id="GO:0005576">
    <property type="term" value="C:extracellular region"/>
    <property type="evidence" value="ECO:0007669"/>
    <property type="project" value="TreeGrafter"/>
</dbReference>
<reference evidence="6" key="1">
    <citation type="submission" date="2014-12" db="EMBL/GenBank/DDBJ databases">
        <title>Insight into the proteome of Arion vulgaris.</title>
        <authorList>
            <person name="Aradska J."/>
            <person name="Bulat T."/>
            <person name="Smidak R."/>
            <person name="Sarate P."/>
            <person name="Gangsoo J."/>
            <person name="Sialana F."/>
            <person name="Bilban M."/>
            <person name="Lubec G."/>
        </authorList>
    </citation>
    <scope>NUCLEOTIDE SEQUENCE</scope>
    <source>
        <tissue evidence="6">Skin</tissue>
    </source>
</reference>
<dbReference type="PROSITE" id="PS51910">
    <property type="entry name" value="GH18_2"/>
    <property type="match status" value="1"/>
</dbReference>
<sequence>MQVVCLHTSIIAKLKLTVLVCLHLKFYVFMHAVTSQNITDVNNSTNSSSDQISFFPIQKSNNSWFKESRGKHRMNSSAYIRTLEEQKSSRKYIPASVYQSKFASRKSKLEKAGNQDAPADATSGHLTMHPFGHPKKMIFCYYGSSANSRPDKGKFWPEHIDPFLCTHVVFAFVDITEDGTGLRPNNWNDLGEKGLYARTTKLKEKNPDLKILLAVGGWKIGSKPFLPVIKSPEVWKRWVANVIIYLRKYNFDGFDMDWEFPTWRGSGPEDRHKFTLLMKDLYEAFAEESKSSGNEKLTL</sequence>
<comment type="similarity">
    <text evidence="4">Belongs to the glycosyl hydrolase 18 family.</text>
</comment>
<dbReference type="GO" id="GO:0008061">
    <property type="term" value="F:chitin binding"/>
    <property type="evidence" value="ECO:0007669"/>
    <property type="project" value="InterPro"/>
</dbReference>
<dbReference type="Gene3D" id="3.20.20.80">
    <property type="entry name" value="Glycosidases"/>
    <property type="match status" value="1"/>
</dbReference>
<keyword evidence="1 3" id="KW-0378">Hydrolase</keyword>
<dbReference type="InterPro" id="IPR017853">
    <property type="entry name" value="GH"/>
</dbReference>
<feature type="non-terminal residue" evidence="6">
    <location>
        <position position="299"/>
    </location>
</feature>
<evidence type="ECO:0000256" key="3">
    <source>
        <dbReference type="RuleBase" id="RU000489"/>
    </source>
</evidence>